<keyword evidence="2" id="KW-0436">Ligase</keyword>
<reference evidence="2 3" key="1">
    <citation type="submission" date="2016-12" db="EMBL/GenBank/DDBJ databases">
        <title>Providencia rettgeri phage vB-PreS_PR1 - a deep-branching member of the T5-like siphoviruses.</title>
        <authorList>
            <person name="Oliveira H."/>
            <person name="Pinto G."/>
            <person name="Hendrix H."/>
            <person name="Noben J.-P."/>
            <person name="Gawor J."/>
            <person name="Lobocka M."/>
            <person name="Lavigne R."/>
            <person name="Azeredo J."/>
        </authorList>
    </citation>
    <scope>NUCLEOTIDE SEQUENCE [LARGE SCALE GENOMIC DNA]</scope>
</reference>
<dbReference type="SUPFAM" id="SSF47781">
    <property type="entry name" value="RuvA domain 2-like"/>
    <property type="match status" value="1"/>
</dbReference>
<protein>
    <submittedName>
        <fullName evidence="2">DNA ligase subunit B</fullName>
    </submittedName>
</protein>
<dbReference type="Proteomes" id="UP000222417">
    <property type="component" value="Segment"/>
</dbReference>
<dbReference type="Gene3D" id="3.40.50.10190">
    <property type="entry name" value="BRCT domain"/>
    <property type="match status" value="1"/>
</dbReference>
<accession>A0A1S6KUZ6</accession>
<evidence type="ECO:0000259" key="1">
    <source>
        <dbReference type="PROSITE" id="PS50172"/>
    </source>
</evidence>
<dbReference type="EMBL" id="KY363465">
    <property type="protein sequence ID" value="AQT25239.1"/>
    <property type="molecule type" value="Genomic_DNA"/>
</dbReference>
<dbReference type="InterPro" id="IPR001357">
    <property type="entry name" value="BRCT_dom"/>
</dbReference>
<sequence length="248" mass="27174">MKIQIPTHCPICGSVLERVNSQLFCRNKDNCSAQSSKSLESFCKKMKLKGFGEKTLEKLELTSVPELFYIDSSFLEEILGEKIGNKLSAELDRMRTSVEMSTLLASLSIPLVGTVAAEKAVAGATSLADTKLSGKAGESLEVWKHSDLGKEIMALPWNFTKVTQVVNETESLGIAVCVTGSVEGHTRTSITKHLESLGFTVKKSVTKDVKYLICEDESKRSSSSYLKALENGVEIGSLTKLILKYKRK</sequence>
<gene>
    <name evidence="2" type="ORF">PR1_117</name>
</gene>
<proteinExistence type="predicted"/>
<keyword evidence="3" id="KW-1185">Reference proteome</keyword>
<dbReference type="OrthoDB" id="12559at10239"/>
<dbReference type="SMR" id="A0A1S6KUZ6"/>
<dbReference type="Pfam" id="PF00533">
    <property type="entry name" value="BRCT"/>
    <property type="match status" value="1"/>
</dbReference>
<dbReference type="InterPro" id="IPR036420">
    <property type="entry name" value="BRCT_dom_sf"/>
</dbReference>
<dbReference type="InterPro" id="IPR010994">
    <property type="entry name" value="RuvA_2-like"/>
</dbReference>
<organism evidence="2 3">
    <name type="scientific">Providencia phage vB_PreS_PR1</name>
    <dbReference type="NCBI Taxonomy" id="1931407"/>
    <lineage>
        <taxon>Viruses</taxon>
        <taxon>Duplodnaviria</taxon>
        <taxon>Heunggongvirae</taxon>
        <taxon>Uroviricota</taxon>
        <taxon>Caudoviricetes</taxon>
        <taxon>Demerecviridae</taxon>
        <taxon>Priunavirus</taxon>
        <taxon>Priunavirus PR1</taxon>
    </lineage>
</organism>
<name>A0A1S6KUZ6_9CAUD</name>
<dbReference type="GO" id="GO:0016874">
    <property type="term" value="F:ligase activity"/>
    <property type="evidence" value="ECO:0007669"/>
    <property type="project" value="UniProtKB-KW"/>
</dbReference>
<dbReference type="PROSITE" id="PS50172">
    <property type="entry name" value="BRCT"/>
    <property type="match status" value="1"/>
</dbReference>
<dbReference type="SUPFAM" id="SSF52113">
    <property type="entry name" value="BRCT domain"/>
    <property type="match status" value="1"/>
</dbReference>
<evidence type="ECO:0000313" key="3">
    <source>
        <dbReference type="Proteomes" id="UP000222417"/>
    </source>
</evidence>
<evidence type="ECO:0000313" key="2">
    <source>
        <dbReference type="EMBL" id="AQT25239.1"/>
    </source>
</evidence>
<feature type="domain" description="BRCT" evidence="1">
    <location>
        <begin position="173"/>
        <end position="248"/>
    </location>
</feature>